<keyword evidence="3 8" id="KW-0547">Nucleotide-binding</keyword>
<feature type="binding site" evidence="8">
    <location>
        <begin position="148"/>
        <end position="150"/>
    </location>
    <ligand>
        <name>ATP</name>
        <dbReference type="ChEBI" id="CHEBI:30616"/>
    </ligand>
</feature>
<dbReference type="AlphaFoldDB" id="A0A061A923"/>
<evidence type="ECO:0000256" key="2">
    <source>
        <dbReference type="ARBA" id="ARBA00022598"/>
    </source>
</evidence>
<evidence type="ECO:0000256" key="1">
    <source>
        <dbReference type="ARBA" id="ARBA00005594"/>
    </source>
</evidence>
<dbReference type="GO" id="GO:0005829">
    <property type="term" value="C:cytosol"/>
    <property type="evidence" value="ECO:0007669"/>
    <property type="project" value="TreeGrafter"/>
</dbReference>
<feature type="binding site" evidence="8">
    <location>
        <begin position="9"/>
        <end position="11"/>
    </location>
    <ligand>
        <name>ATP</name>
        <dbReference type="ChEBI" id="CHEBI:30616"/>
    </ligand>
</feature>
<dbReference type="PATRIC" id="fig|35623.3.peg.312"/>
<proteinExistence type="inferred from homology"/>
<dbReference type="InterPro" id="IPR002306">
    <property type="entry name" value="Trp-tRNA-ligase"/>
</dbReference>
<dbReference type="GO" id="GO:0006436">
    <property type="term" value="P:tryptophanyl-tRNA aminoacylation"/>
    <property type="evidence" value="ECO:0007669"/>
    <property type="project" value="UniProtKB-UniRule"/>
</dbReference>
<sequence length="334" mass="38064">MKRLVSGIKPTGELTLGNYIGAIKQFVKLQNELVDTEFFIFVADLHAITTPQEKQKLRARIKDIAAFYVACGLDPERVHLFIQSEVIEHALLGYIMESTAYIGEMERMIQFKEKKRTQTEGVRTSLLTYPALMAADILLYDASIVPVGEDQNQHLELTRLLAERFNIQYGQTFVVPVGHITKVGAKIKDLQEPTKKMSKSEGLSEKSYILLQDTPNQIRNKIRSAVTDSDQSIRFDEKLKPGISNLLTIYSAITDMPIKKIEKKYEHETSYQGFKEELGELLANHIESIQTKYKSLIQSSELDQILDKGRDYASMIAKRKMAKVMARMGLERKK</sequence>
<evidence type="ECO:0000256" key="6">
    <source>
        <dbReference type="ARBA" id="ARBA00023146"/>
    </source>
</evidence>
<accession>A0A061A923</accession>
<dbReference type="NCBIfam" id="TIGR00233">
    <property type="entry name" value="trpS"/>
    <property type="match status" value="1"/>
</dbReference>
<dbReference type="PANTHER" id="PTHR43766:SF1">
    <property type="entry name" value="TRYPTOPHAN--TRNA LIGASE, MITOCHONDRIAL"/>
    <property type="match status" value="1"/>
</dbReference>
<gene>
    <name evidence="8 10" type="primary">trpS</name>
    <name evidence="10" type="ORF">Aocu_03120</name>
</gene>
<keyword evidence="5 8" id="KW-0648">Protein biosynthesis</keyword>
<comment type="catalytic activity">
    <reaction evidence="7 8">
        <text>tRNA(Trp) + L-tryptophan + ATP = L-tryptophyl-tRNA(Trp) + AMP + diphosphate + H(+)</text>
        <dbReference type="Rhea" id="RHEA:24080"/>
        <dbReference type="Rhea" id="RHEA-COMP:9671"/>
        <dbReference type="Rhea" id="RHEA-COMP:9705"/>
        <dbReference type="ChEBI" id="CHEBI:15378"/>
        <dbReference type="ChEBI" id="CHEBI:30616"/>
        <dbReference type="ChEBI" id="CHEBI:33019"/>
        <dbReference type="ChEBI" id="CHEBI:57912"/>
        <dbReference type="ChEBI" id="CHEBI:78442"/>
        <dbReference type="ChEBI" id="CHEBI:78535"/>
        <dbReference type="ChEBI" id="CHEBI:456215"/>
        <dbReference type="EC" id="6.1.1.2"/>
    </reaction>
</comment>
<feature type="short sequence motif" description="'HIGH' region" evidence="8">
    <location>
        <begin position="10"/>
        <end position="18"/>
    </location>
</feature>
<dbReference type="KEGG" id="aoc:Aocu_03120"/>
<dbReference type="OrthoDB" id="9801042at2"/>
<comment type="subcellular location">
    <subcellularLocation>
        <location evidence="8">Cytoplasm</location>
    </subcellularLocation>
</comment>
<evidence type="ECO:0000256" key="7">
    <source>
        <dbReference type="ARBA" id="ARBA00049929"/>
    </source>
</evidence>
<keyword evidence="8" id="KW-0963">Cytoplasm</keyword>
<dbReference type="PANTHER" id="PTHR43766">
    <property type="entry name" value="TRYPTOPHAN--TRNA LIGASE, MITOCHONDRIAL"/>
    <property type="match status" value="1"/>
</dbReference>
<dbReference type="InterPro" id="IPR002305">
    <property type="entry name" value="aa-tRNA-synth_Ic"/>
</dbReference>
<dbReference type="FunFam" id="1.10.240.10:FF:000002">
    <property type="entry name" value="Tryptophan--tRNA ligase"/>
    <property type="match status" value="1"/>
</dbReference>
<dbReference type="Pfam" id="PF00579">
    <property type="entry name" value="tRNA-synt_1b"/>
    <property type="match status" value="1"/>
</dbReference>
<keyword evidence="6 8" id="KW-0030">Aminoacyl-tRNA synthetase</keyword>
<evidence type="ECO:0000313" key="11">
    <source>
        <dbReference type="Proteomes" id="UP000032434"/>
    </source>
</evidence>
<dbReference type="Proteomes" id="UP000032434">
    <property type="component" value="Chromosome 1"/>
</dbReference>
<dbReference type="GO" id="GO:0005524">
    <property type="term" value="F:ATP binding"/>
    <property type="evidence" value="ECO:0007669"/>
    <property type="project" value="UniProtKB-UniRule"/>
</dbReference>
<dbReference type="STRING" id="35623.Aocu_03120"/>
<feature type="short sequence motif" description="'KMSKS' region" evidence="8">
    <location>
        <begin position="196"/>
        <end position="200"/>
    </location>
</feature>
<evidence type="ECO:0000256" key="4">
    <source>
        <dbReference type="ARBA" id="ARBA00022840"/>
    </source>
</evidence>
<comment type="similarity">
    <text evidence="1 8 9">Belongs to the class-I aminoacyl-tRNA synthetase family.</text>
</comment>
<dbReference type="GO" id="GO:0004830">
    <property type="term" value="F:tryptophan-tRNA ligase activity"/>
    <property type="evidence" value="ECO:0007669"/>
    <property type="project" value="UniProtKB-UniRule"/>
</dbReference>
<evidence type="ECO:0000256" key="8">
    <source>
        <dbReference type="HAMAP-Rule" id="MF_00140"/>
    </source>
</evidence>
<feature type="binding site" evidence="8">
    <location>
        <position position="187"/>
    </location>
    <ligand>
        <name>ATP</name>
        <dbReference type="ChEBI" id="CHEBI:30616"/>
    </ligand>
</feature>
<dbReference type="EMBL" id="LK028559">
    <property type="protein sequence ID" value="CDR30385.1"/>
    <property type="molecule type" value="Genomic_DNA"/>
</dbReference>
<dbReference type="EC" id="6.1.1.2" evidence="8"/>
<keyword evidence="4 8" id="KW-0067">ATP-binding</keyword>
<keyword evidence="2 8" id="KW-0436">Ligase</keyword>
<dbReference type="PRINTS" id="PR01039">
    <property type="entry name" value="TRNASYNTHTRP"/>
</dbReference>
<keyword evidence="11" id="KW-1185">Reference proteome</keyword>
<dbReference type="InterPro" id="IPR001412">
    <property type="entry name" value="aa-tRNA-synth_I_CS"/>
</dbReference>
<dbReference type="InterPro" id="IPR024109">
    <property type="entry name" value="Trp-tRNA-ligase_bac-type"/>
</dbReference>
<dbReference type="Gene3D" id="1.10.240.10">
    <property type="entry name" value="Tyrosyl-Transfer RNA Synthetase"/>
    <property type="match status" value="1"/>
</dbReference>
<evidence type="ECO:0000256" key="9">
    <source>
        <dbReference type="RuleBase" id="RU363036"/>
    </source>
</evidence>
<organism evidence="10 11">
    <name type="scientific">Acholeplasma oculi</name>
    <dbReference type="NCBI Taxonomy" id="35623"/>
    <lineage>
        <taxon>Bacteria</taxon>
        <taxon>Bacillati</taxon>
        <taxon>Mycoplasmatota</taxon>
        <taxon>Mollicutes</taxon>
        <taxon>Acholeplasmatales</taxon>
        <taxon>Acholeplasmataceae</taxon>
        <taxon>Acholeplasma</taxon>
    </lineage>
</organism>
<evidence type="ECO:0000256" key="5">
    <source>
        <dbReference type="ARBA" id="ARBA00022917"/>
    </source>
</evidence>
<evidence type="ECO:0000313" key="10">
    <source>
        <dbReference type="EMBL" id="CDR30385.1"/>
    </source>
</evidence>
<feature type="binding site" evidence="8">
    <location>
        <position position="136"/>
    </location>
    <ligand>
        <name>L-tryptophan</name>
        <dbReference type="ChEBI" id="CHEBI:57912"/>
    </ligand>
</feature>
<comment type="function">
    <text evidence="8">Catalyzes the attachment of tryptophan to tRNA(Trp).</text>
</comment>
<comment type="subunit">
    <text evidence="8">Homodimer.</text>
</comment>
<dbReference type="InterPro" id="IPR050203">
    <property type="entry name" value="Trp-tRNA_synthetase"/>
</dbReference>
<dbReference type="HOGENOM" id="CLU_029244_1_4_14"/>
<protein>
    <recommendedName>
        <fullName evidence="8">Tryptophan--tRNA ligase</fullName>
        <ecNumber evidence="8">6.1.1.2</ecNumber>
    </recommendedName>
    <alternativeName>
        <fullName evidence="8">Tryptophanyl-tRNA synthetase</fullName>
        <shortName evidence="8">TrpRS</shortName>
    </alternativeName>
</protein>
<dbReference type="Gene3D" id="3.40.50.620">
    <property type="entry name" value="HUPs"/>
    <property type="match status" value="1"/>
</dbReference>
<name>A0A061A923_9MOLU</name>
<dbReference type="FunCoup" id="A0A061A923">
    <property type="interactions" value="273"/>
</dbReference>
<dbReference type="PROSITE" id="PS00178">
    <property type="entry name" value="AA_TRNA_LIGASE_I"/>
    <property type="match status" value="1"/>
</dbReference>
<dbReference type="SUPFAM" id="SSF52374">
    <property type="entry name" value="Nucleotidylyl transferase"/>
    <property type="match status" value="1"/>
</dbReference>
<dbReference type="CDD" id="cd00806">
    <property type="entry name" value="TrpRS_core"/>
    <property type="match status" value="1"/>
</dbReference>
<dbReference type="HAMAP" id="MF_00140_B">
    <property type="entry name" value="Trp_tRNA_synth_B"/>
    <property type="match status" value="1"/>
</dbReference>
<feature type="binding site" evidence="8">
    <location>
        <begin position="196"/>
        <end position="200"/>
    </location>
    <ligand>
        <name>ATP</name>
        <dbReference type="ChEBI" id="CHEBI:30616"/>
    </ligand>
</feature>
<dbReference type="RefSeq" id="WP_045748941.1">
    <property type="nucleotide sequence ID" value="NZ_FUZK01000002.1"/>
</dbReference>
<dbReference type="InParanoid" id="A0A061A923"/>
<feature type="binding site" evidence="8">
    <location>
        <begin position="17"/>
        <end position="18"/>
    </location>
    <ligand>
        <name>ATP</name>
        <dbReference type="ChEBI" id="CHEBI:30616"/>
    </ligand>
</feature>
<dbReference type="InterPro" id="IPR014729">
    <property type="entry name" value="Rossmann-like_a/b/a_fold"/>
</dbReference>
<evidence type="ECO:0000256" key="3">
    <source>
        <dbReference type="ARBA" id="ARBA00022741"/>
    </source>
</evidence>
<reference evidence="11" key="1">
    <citation type="submission" date="2014-05" db="EMBL/GenBank/DDBJ databases">
        <authorList>
            <person name="Kube M."/>
        </authorList>
    </citation>
    <scope>NUCLEOTIDE SEQUENCE [LARGE SCALE GENOMIC DNA]</scope>
</reference>